<feature type="domain" description="SIS" evidence="2">
    <location>
        <begin position="31"/>
        <end position="209"/>
    </location>
</feature>
<dbReference type="EMBL" id="JBHTBW010000023">
    <property type="protein sequence ID" value="MFC7441465.1"/>
    <property type="molecule type" value="Genomic_DNA"/>
</dbReference>
<dbReference type="InterPro" id="IPR001347">
    <property type="entry name" value="SIS_dom"/>
</dbReference>
<dbReference type="Proteomes" id="UP001596500">
    <property type="component" value="Unassembled WGS sequence"/>
</dbReference>
<comment type="caution">
    <text evidence="3">The sequence shown here is derived from an EMBL/GenBank/DDBJ whole genome shotgun (WGS) entry which is preliminary data.</text>
</comment>
<dbReference type="SUPFAM" id="SSF53697">
    <property type="entry name" value="SIS domain"/>
    <property type="match status" value="1"/>
</dbReference>
<keyword evidence="4" id="KW-1185">Reference proteome</keyword>
<evidence type="ECO:0000313" key="3">
    <source>
        <dbReference type="EMBL" id="MFC7441465.1"/>
    </source>
</evidence>
<dbReference type="PANTHER" id="PTHR30390">
    <property type="entry name" value="SEDOHEPTULOSE 7-PHOSPHATE ISOMERASE / DNAA INITIATOR-ASSOCIATING FACTOR FOR REPLICATION INITIATION"/>
    <property type="match status" value="1"/>
</dbReference>
<dbReference type="InterPro" id="IPR022951">
    <property type="entry name" value="UPF0309"/>
</dbReference>
<dbReference type="NCBIfam" id="NF002805">
    <property type="entry name" value="PRK02947.1"/>
    <property type="match status" value="1"/>
</dbReference>
<accession>A0ABW2RKI4</accession>
<evidence type="ECO:0000256" key="1">
    <source>
        <dbReference type="HAMAP-Rule" id="MF_01240"/>
    </source>
</evidence>
<dbReference type="Pfam" id="PF13580">
    <property type="entry name" value="SIS_2"/>
    <property type="match status" value="1"/>
</dbReference>
<evidence type="ECO:0000259" key="2">
    <source>
        <dbReference type="PROSITE" id="PS51464"/>
    </source>
</evidence>
<protein>
    <recommendedName>
        <fullName evidence="1">UPF0309 protein ACFQNG_09895</fullName>
    </recommendedName>
</protein>
<sequence length="244" mass="26412">MVLKFMELIEKKLAELKREELPVMREAARLIADAIQQEGIVHLFGCGHSHLLAEDVFYRAGGLVPIHPIFIEELMLHKGAVRSSQLERQHGLAKTFMAEQPIQPGDVMIVISTSGINPVPIEAALLAGEKGAKVIGLTSLAYADGVPSRHNSGKHLSEVVDLVLNNHVDQGDALLSHGQVPAKFGPSSTILGSFILQSVLVEAVERLVEAGVEVPVFRSGNIPGADEYNQGLIEKYAKKIPILK</sequence>
<comment type="similarity">
    <text evidence="1">Belongs to the UPF0309 family.</text>
</comment>
<reference evidence="4" key="1">
    <citation type="journal article" date="2019" name="Int. J. Syst. Evol. Microbiol.">
        <title>The Global Catalogue of Microorganisms (GCM) 10K type strain sequencing project: providing services to taxonomists for standard genome sequencing and annotation.</title>
        <authorList>
            <consortium name="The Broad Institute Genomics Platform"/>
            <consortium name="The Broad Institute Genome Sequencing Center for Infectious Disease"/>
            <person name="Wu L."/>
            <person name="Ma J."/>
        </authorList>
    </citation>
    <scope>NUCLEOTIDE SEQUENCE [LARGE SCALE GENOMIC DNA]</scope>
    <source>
        <strain evidence="4">CGMCC 1.12942</strain>
    </source>
</reference>
<name>A0ABW2RKI4_9BACL</name>
<dbReference type="InterPro" id="IPR046348">
    <property type="entry name" value="SIS_dom_sf"/>
</dbReference>
<dbReference type="InterPro" id="IPR035472">
    <property type="entry name" value="RpiR-like_SIS"/>
</dbReference>
<dbReference type="Gene3D" id="3.40.50.10490">
    <property type="entry name" value="Glucose-6-phosphate isomerase like protein, domain 1"/>
    <property type="match status" value="1"/>
</dbReference>
<organism evidence="3 4">
    <name type="scientific">Laceyella putida</name>
    <dbReference type="NCBI Taxonomy" id="110101"/>
    <lineage>
        <taxon>Bacteria</taxon>
        <taxon>Bacillati</taxon>
        <taxon>Bacillota</taxon>
        <taxon>Bacilli</taxon>
        <taxon>Bacillales</taxon>
        <taxon>Thermoactinomycetaceae</taxon>
        <taxon>Laceyella</taxon>
    </lineage>
</organism>
<proteinExistence type="inferred from homology"/>
<evidence type="ECO:0000313" key="4">
    <source>
        <dbReference type="Proteomes" id="UP001596500"/>
    </source>
</evidence>
<dbReference type="RefSeq" id="WP_379864761.1">
    <property type="nucleotide sequence ID" value="NZ_JBHTBW010000023.1"/>
</dbReference>
<dbReference type="InterPro" id="IPR050099">
    <property type="entry name" value="SIS_GmhA/DiaA_subfam"/>
</dbReference>
<dbReference type="CDD" id="cd05013">
    <property type="entry name" value="SIS_RpiR"/>
    <property type="match status" value="1"/>
</dbReference>
<dbReference type="HAMAP" id="MF_01240">
    <property type="entry name" value="UPF0309"/>
    <property type="match status" value="1"/>
</dbReference>
<gene>
    <name evidence="3" type="ORF">ACFQNG_09895</name>
</gene>
<dbReference type="PANTHER" id="PTHR30390:SF7">
    <property type="entry name" value="PHOSPHOHEPTOSE ISOMERASE"/>
    <property type="match status" value="1"/>
</dbReference>
<dbReference type="PROSITE" id="PS51464">
    <property type="entry name" value="SIS"/>
    <property type="match status" value="1"/>
</dbReference>